<dbReference type="AlphaFoldDB" id="A0AAD4GEE3"/>
<evidence type="ECO:0000313" key="3">
    <source>
        <dbReference type="EMBL" id="KAF8440241.1"/>
    </source>
</evidence>
<dbReference type="Gene3D" id="3.30.200.20">
    <property type="entry name" value="Phosphorylase Kinase, domain 1"/>
    <property type="match status" value="1"/>
</dbReference>
<dbReference type="InterPro" id="IPR011009">
    <property type="entry name" value="Kinase-like_dom_sf"/>
</dbReference>
<accession>A0AAD4GEE3</accession>
<proteinExistence type="predicted"/>
<evidence type="ECO:0000313" key="4">
    <source>
        <dbReference type="Proteomes" id="UP001194468"/>
    </source>
</evidence>
<evidence type="ECO:0000259" key="2">
    <source>
        <dbReference type="PROSITE" id="PS50011"/>
    </source>
</evidence>
<gene>
    <name evidence="3" type="ORF">L210DRAFT_3503956</name>
</gene>
<dbReference type="GO" id="GO:0005524">
    <property type="term" value="F:ATP binding"/>
    <property type="evidence" value="ECO:0007669"/>
    <property type="project" value="UniProtKB-UniRule"/>
</dbReference>
<sequence length="171" mass="19085">MALSSLSLASPNINCIGHVLDINPRAKPTTTHPSGMTPTSWPEKAVWVKGWNGRLPGSRFRKHTPLSRNRKRSEGPVTPICKHRVLDFLQQQWHGVWELCDSDLSNFVTPQPPLPVPSDLVNKVTTWRSEANLPVNEKYRLREVIGKGSSGSVHRASDLADGREVAVKMEH</sequence>
<keyword evidence="4" id="KW-1185">Reference proteome</keyword>
<keyword evidence="1" id="KW-0067">ATP-binding</keyword>
<protein>
    <recommendedName>
        <fullName evidence="2">Protein kinase domain-containing protein</fullName>
    </recommendedName>
</protein>
<dbReference type="GO" id="GO:0004672">
    <property type="term" value="F:protein kinase activity"/>
    <property type="evidence" value="ECO:0007669"/>
    <property type="project" value="InterPro"/>
</dbReference>
<reference evidence="3" key="1">
    <citation type="submission" date="2019-10" db="EMBL/GenBank/DDBJ databases">
        <authorList>
            <consortium name="DOE Joint Genome Institute"/>
            <person name="Kuo A."/>
            <person name="Miyauchi S."/>
            <person name="Kiss E."/>
            <person name="Drula E."/>
            <person name="Kohler A."/>
            <person name="Sanchez-Garcia M."/>
            <person name="Andreopoulos B."/>
            <person name="Barry K.W."/>
            <person name="Bonito G."/>
            <person name="Buee M."/>
            <person name="Carver A."/>
            <person name="Chen C."/>
            <person name="Cichocki N."/>
            <person name="Clum A."/>
            <person name="Culley D."/>
            <person name="Crous P.W."/>
            <person name="Fauchery L."/>
            <person name="Girlanda M."/>
            <person name="Hayes R."/>
            <person name="Keri Z."/>
            <person name="LaButti K."/>
            <person name="Lipzen A."/>
            <person name="Lombard V."/>
            <person name="Magnuson J."/>
            <person name="Maillard F."/>
            <person name="Morin E."/>
            <person name="Murat C."/>
            <person name="Nolan M."/>
            <person name="Ohm R."/>
            <person name="Pangilinan J."/>
            <person name="Pereira M."/>
            <person name="Perotto S."/>
            <person name="Peter M."/>
            <person name="Riley R."/>
            <person name="Sitrit Y."/>
            <person name="Stielow B."/>
            <person name="Szollosi G."/>
            <person name="Zifcakova L."/>
            <person name="Stursova M."/>
            <person name="Spatafora J.W."/>
            <person name="Tedersoo L."/>
            <person name="Vaario L.-M."/>
            <person name="Yamada A."/>
            <person name="Yan M."/>
            <person name="Wang P."/>
            <person name="Xu J."/>
            <person name="Bruns T."/>
            <person name="Baldrian P."/>
            <person name="Vilgalys R."/>
            <person name="Henrissat B."/>
            <person name="Grigoriev I.V."/>
            <person name="Hibbett D."/>
            <person name="Nagy L.G."/>
            <person name="Martin F.M."/>
        </authorList>
    </citation>
    <scope>NUCLEOTIDE SEQUENCE</scope>
    <source>
        <strain evidence="3">BED1</strain>
    </source>
</reference>
<comment type="caution">
    <text evidence="3">The sequence shown here is derived from an EMBL/GenBank/DDBJ whole genome shotgun (WGS) entry which is preliminary data.</text>
</comment>
<reference evidence="3" key="2">
    <citation type="journal article" date="2020" name="Nat. Commun.">
        <title>Large-scale genome sequencing of mycorrhizal fungi provides insights into the early evolution of symbiotic traits.</title>
        <authorList>
            <person name="Miyauchi S."/>
            <person name="Kiss E."/>
            <person name="Kuo A."/>
            <person name="Drula E."/>
            <person name="Kohler A."/>
            <person name="Sanchez-Garcia M."/>
            <person name="Morin E."/>
            <person name="Andreopoulos B."/>
            <person name="Barry K.W."/>
            <person name="Bonito G."/>
            <person name="Buee M."/>
            <person name="Carver A."/>
            <person name="Chen C."/>
            <person name="Cichocki N."/>
            <person name="Clum A."/>
            <person name="Culley D."/>
            <person name="Crous P.W."/>
            <person name="Fauchery L."/>
            <person name="Girlanda M."/>
            <person name="Hayes R.D."/>
            <person name="Keri Z."/>
            <person name="LaButti K."/>
            <person name="Lipzen A."/>
            <person name="Lombard V."/>
            <person name="Magnuson J."/>
            <person name="Maillard F."/>
            <person name="Murat C."/>
            <person name="Nolan M."/>
            <person name="Ohm R.A."/>
            <person name="Pangilinan J."/>
            <person name="Pereira M.F."/>
            <person name="Perotto S."/>
            <person name="Peter M."/>
            <person name="Pfister S."/>
            <person name="Riley R."/>
            <person name="Sitrit Y."/>
            <person name="Stielow J.B."/>
            <person name="Szollosi G."/>
            <person name="Zifcakova L."/>
            <person name="Stursova M."/>
            <person name="Spatafora J.W."/>
            <person name="Tedersoo L."/>
            <person name="Vaario L.M."/>
            <person name="Yamada A."/>
            <person name="Yan M."/>
            <person name="Wang P."/>
            <person name="Xu J."/>
            <person name="Bruns T."/>
            <person name="Baldrian P."/>
            <person name="Vilgalys R."/>
            <person name="Dunand C."/>
            <person name="Henrissat B."/>
            <person name="Grigoriev I.V."/>
            <person name="Hibbett D."/>
            <person name="Nagy L.G."/>
            <person name="Martin F.M."/>
        </authorList>
    </citation>
    <scope>NUCLEOTIDE SEQUENCE</scope>
    <source>
        <strain evidence="3">BED1</strain>
    </source>
</reference>
<feature type="domain" description="Protein kinase" evidence="2">
    <location>
        <begin position="139"/>
        <end position="171"/>
    </location>
</feature>
<dbReference type="InterPro" id="IPR017441">
    <property type="entry name" value="Protein_kinase_ATP_BS"/>
</dbReference>
<dbReference type="Proteomes" id="UP001194468">
    <property type="component" value="Unassembled WGS sequence"/>
</dbReference>
<name>A0AAD4GEE3_BOLED</name>
<dbReference type="PROSITE" id="PS00107">
    <property type="entry name" value="PROTEIN_KINASE_ATP"/>
    <property type="match status" value="1"/>
</dbReference>
<dbReference type="PROSITE" id="PS50011">
    <property type="entry name" value="PROTEIN_KINASE_DOM"/>
    <property type="match status" value="1"/>
</dbReference>
<evidence type="ECO:0000256" key="1">
    <source>
        <dbReference type="PROSITE-ProRule" id="PRU10141"/>
    </source>
</evidence>
<dbReference type="EMBL" id="WHUW01000012">
    <property type="protein sequence ID" value="KAF8440241.1"/>
    <property type="molecule type" value="Genomic_DNA"/>
</dbReference>
<dbReference type="InterPro" id="IPR000719">
    <property type="entry name" value="Prot_kinase_dom"/>
</dbReference>
<feature type="binding site" evidence="1">
    <location>
        <position position="168"/>
    </location>
    <ligand>
        <name>ATP</name>
        <dbReference type="ChEBI" id="CHEBI:30616"/>
    </ligand>
</feature>
<keyword evidence="1" id="KW-0547">Nucleotide-binding</keyword>
<organism evidence="3 4">
    <name type="scientific">Boletus edulis BED1</name>
    <dbReference type="NCBI Taxonomy" id="1328754"/>
    <lineage>
        <taxon>Eukaryota</taxon>
        <taxon>Fungi</taxon>
        <taxon>Dikarya</taxon>
        <taxon>Basidiomycota</taxon>
        <taxon>Agaricomycotina</taxon>
        <taxon>Agaricomycetes</taxon>
        <taxon>Agaricomycetidae</taxon>
        <taxon>Boletales</taxon>
        <taxon>Boletineae</taxon>
        <taxon>Boletaceae</taxon>
        <taxon>Boletoideae</taxon>
        <taxon>Boletus</taxon>
    </lineage>
</organism>
<dbReference type="SUPFAM" id="SSF56112">
    <property type="entry name" value="Protein kinase-like (PK-like)"/>
    <property type="match status" value="1"/>
</dbReference>